<dbReference type="InterPro" id="IPR025061">
    <property type="entry name" value="Diedel"/>
</dbReference>
<dbReference type="GeneID" id="112691484"/>
<reference evidence="3" key="2">
    <citation type="submission" date="2025-04" db="UniProtKB">
        <authorList>
            <consortium name="RefSeq"/>
        </authorList>
    </citation>
    <scope>IDENTIFICATION</scope>
    <source>
        <tissue evidence="3">Whole body</tissue>
    </source>
</reference>
<dbReference type="Gene3D" id="3.30.70.2800">
    <property type="match status" value="1"/>
</dbReference>
<reference evidence="1" key="1">
    <citation type="submission" date="2018-04" db="EMBL/GenBank/DDBJ databases">
        <title>Transcriptome assembly of Sipha flava.</title>
        <authorList>
            <person name="Scully E.D."/>
            <person name="Geib S.M."/>
            <person name="Palmer N.A."/>
            <person name="Koch K."/>
            <person name="Bradshaw J."/>
            <person name="Heng-Moss T."/>
            <person name="Sarath G."/>
        </authorList>
    </citation>
    <scope>NUCLEOTIDE SEQUENCE</scope>
</reference>
<dbReference type="AlphaFoldDB" id="A0A2S2QPH4"/>
<dbReference type="Pfam" id="PF13164">
    <property type="entry name" value="Diedel"/>
    <property type="match status" value="1"/>
</dbReference>
<evidence type="ECO:0000313" key="2">
    <source>
        <dbReference type="Proteomes" id="UP000694846"/>
    </source>
</evidence>
<evidence type="ECO:0000313" key="3">
    <source>
        <dbReference type="RefSeq" id="XP_025421535.1"/>
    </source>
</evidence>
<evidence type="ECO:0000313" key="1">
    <source>
        <dbReference type="EMBL" id="MBY79430.1"/>
    </source>
</evidence>
<dbReference type="Proteomes" id="UP000694846">
    <property type="component" value="Unplaced"/>
</dbReference>
<dbReference type="EMBL" id="GGMS01010227">
    <property type="protein sequence ID" value="MBY79430.1"/>
    <property type="molecule type" value="Transcribed_RNA"/>
</dbReference>
<sequence>MELYAYQLATFVVICLFVSEITSLCCHLPYMQSLPCNFESKSVSELKLLEPTDEGREVGMPSSMEIMNDMIKGLCSYSMCSPGYIKKKGNVFCSTGSCNMFGCNCDGECINNKYVDDYLQRLRQENNNTNLTYEHLSRAKRSIYPRSKNTGMNVNSNPHSQPSYNNTLVHNPPGSSVGYNHERDKHNYDYNGDFKMPIYMMADAKKLGSITGNIARNVAIDLVSTLTAEYVSKNWLFPEPNKVNDTALITILKEYNATLNEIFMKFNKPFDQLNSTQQAAFVHKAQLMNLISSVNNRNAIRKQFRQYEV</sequence>
<protein>
    <submittedName>
        <fullName evidence="3">Uncharacterized protein LOC112691484</fullName>
    </submittedName>
</protein>
<name>A0A2S2QPH4_9HEMI</name>
<organism evidence="1">
    <name type="scientific">Sipha flava</name>
    <name type="common">yellow sugarcane aphid</name>
    <dbReference type="NCBI Taxonomy" id="143950"/>
    <lineage>
        <taxon>Eukaryota</taxon>
        <taxon>Metazoa</taxon>
        <taxon>Ecdysozoa</taxon>
        <taxon>Arthropoda</taxon>
        <taxon>Hexapoda</taxon>
        <taxon>Insecta</taxon>
        <taxon>Pterygota</taxon>
        <taxon>Neoptera</taxon>
        <taxon>Paraneoptera</taxon>
        <taxon>Hemiptera</taxon>
        <taxon>Sternorrhyncha</taxon>
        <taxon>Aphidomorpha</taxon>
        <taxon>Aphidoidea</taxon>
        <taxon>Aphididae</taxon>
        <taxon>Sipha</taxon>
    </lineage>
</organism>
<accession>A0A2S2QPH4</accession>
<dbReference type="RefSeq" id="XP_025421535.1">
    <property type="nucleotide sequence ID" value="XM_025565750.1"/>
</dbReference>
<gene>
    <name evidence="3" type="primary">LOC112691484</name>
    <name evidence="1" type="ORF">g.80</name>
</gene>
<dbReference type="OrthoDB" id="6595655at2759"/>
<proteinExistence type="predicted"/>
<keyword evidence="2" id="KW-1185">Reference proteome</keyword>